<evidence type="ECO:0000256" key="2">
    <source>
        <dbReference type="ARBA" id="ARBA00007262"/>
    </source>
</evidence>
<feature type="transmembrane region" description="Helical" evidence="8">
    <location>
        <begin position="72"/>
        <end position="93"/>
    </location>
</feature>
<name>A0A498NJ36_LABRO</name>
<dbReference type="InterPro" id="IPR038213">
    <property type="entry name" value="IFI6/IFI27-like_sf"/>
</dbReference>
<evidence type="ECO:0000256" key="8">
    <source>
        <dbReference type="SAM" id="Phobius"/>
    </source>
</evidence>
<evidence type="ECO:0000256" key="3">
    <source>
        <dbReference type="ARBA" id="ARBA00022692"/>
    </source>
</evidence>
<dbReference type="Pfam" id="PF06140">
    <property type="entry name" value="Ifi-6-16"/>
    <property type="match status" value="1"/>
</dbReference>
<dbReference type="PANTHER" id="PTHR16932">
    <property type="entry name" value="INTERFERON ALPHA-INDUCIBLE PROTEIN 27"/>
    <property type="match status" value="1"/>
</dbReference>
<feature type="region of interest" description="Disordered" evidence="7">
    <location>
        <begin position="220"/>
        <end position="243"/>
    </location>
</feature>
<dbReference type="PANTHER" id="PTHR16932:SF37">
    <property type="entry name" value="ISG12-1 PROTEIN-RELATED"/>
    <property type="match status" value="1"/>
</dbReference>
<keyword evidence="3 8" id="KW-0812">Transmembrane</keyword>
<accession>A0A498NJ36</accession>
<sequence>MDPWTMIAAGAGAGTMIAAGAGAVAAVVAAPAVLAATGFTAGGIAAGSIASGLMSTAAVANGGGIAAGSVVAALQAVGAAGIPVAAQTVIGAVGGTVGAAVGAAVGPLICTAGAAVVSLRLKRRLFDQVMLVRRLEEEKIIIIKEMTQHYQHLKKVLDKLDRLLGETEEMKIHDSPRELTREGHKGLYCFILHKRHILQQKLAAVTSTYASVSTDPSFFTLEEDVEEESEDDNNSSELSEEEF</sequence>
<comment type="similarity">
    <text evidence="2">Belongs to the IFI6/IFI27 family.</text>
</comment>
<evidence type="ECO:0000256" key="4">
    <source>
        <dbReference type="ARBA" id="ARBA00022989"/>
    </source>
</evidence>
<protein>
    <submittedName>
        <fullName evidence="9">Interferon alpha-inducible 27 2A</fullName>
    </submittedName>
</protein>
<evidence type="ECO:0000313" key="9">
    <source>
        <dbReference type="EMBL" id="RXN31799.1"/>
    </source>
</evidence>
<feature type="transmembrane region" description="Helical" evidence="8">
    <location>
        <begin position="99"/>
        <end position="121"/>
    </location>
</feature>
<organism evidence="9 10">
    <name type="scientific">Labeo rohita</name>
    <name type="common">Indian major carp</name>
    <name type="synonym">Cyprinus rohita</name>
    <dbReference type="NCBI Taxonomy" id="84645"/>
    <lineage>
        <taxon>Eukaryota</taxon>
        <taxon>Metazoa</taxon>
        <taxon>Chordata</taxon>
        <taxon>Craniata</taxon>
        <taxon>Vertebrata</taxon>
        <taxon>Euteleostomi</taxon>
        <taxon>Actinopterygii</taxon>
        <taxon>Neopterygii</taxon>
        <taxon>Teleostei</taxon>
        <taxon>Ostariophysi</taxon>
        <taxon>Cypriniformes</taxon>
        <taxon>Cyprinidae</taxon>
        <taxon>Labeoninae</taxon>
        <taxon>Labeonini</taxon>
        <taxon>Labeo</taxon>
    </lineage>
</organism>
<dbReference type="AlphaFoldDB" id="A0A498NJ36"/>
<reference evidence="9 10" key="1">
    <citation type="submission" date="2018-03" db="EMBL/GenBank/DDBJ databases">
        <title>Draft genome sequence of Rohu Carp (Labeo rohita).</title>
        <authorList>
            <person name="Das P."/>
            <person name="Kushwaha B."/>
            <person name="Joshi C.G."/>
            <person name="Kumar D."/>
            <person name="Nagpure N.S."/>
            <person name="Sahoo L."/>
            <person name="Das S.P."/>
            <person name="Bit A."/>
            <person name="Patnaik S."/>
            <person name="Meher P.K."/>
            <person name="Jayasankar P."/>
            <person name="Koringa P.G."/>
            <person name="Patel N.V."/>
            <person name="Hinsu A.T."/>
            <person name="Kumar R."/>
            <person name="Pandey M."/>
            <person name="Agarwal S."/>
            <person name="Srivastava S."/>
            <person name="Singh M."/>
            <person name="Iquebal M.A."/>
            <person name="Jaiswal S."/>
            <person name="Angadi U.B."/>
            <person name="Kumar N."/>
            <person name="Raza M."/>
            <person name="Shah T.M."/>
            <person name="Rai A."/>
            <person name="Jena J.K."/>
        </authorList>
    </citation>
    <scope>NUCLEOTIDE SEQUENCE [LARGE SCALE GENOMIC DNA]</scope>
    <source>
        <strain evidence="9">DASCIFA01</strain>
        <tissue evidence="9">Testis</tissue>
    </source>
</reference>
<feature type="transmembrane region" description="Helical" evidence="8">
    <location>
        <begin position="39"/>
        <end position="60"/>
    </location>
</feature>
<dbReference type="GO" id="GO:0001836">
    <property type="term" value="P:release of cytochrome c from mitochondria"/>
    <property type="evidence" value="ECO:0007669"/>
    <property type="project" value="TreeGrafter"/>
</dbReference>
<gene>
    <name evidence="9" type="ORF">ROHU_016675</name>
</gene>
<evidence type="ECO:0000256" key="6">
    <source>
        <dbReference type="SAM" id="Coils"/>
    </source>
</evidence>
<evidence type="ECO:0000256" key="7">
    <source>
        <dbReference type="SAM" id="MobiDB-lite"/>
    </source>
</evidence>
<dbReference type="EMBL" id="QBIY01011439">
    <property type="protein sequence ID" value="RXN31799.1"/>
    <property type="molecule type" value="Genomic_DNA"/>
</dbReference>
<evidence type="ECO:0000256" key="5">
    <source>
        <dbReference type="ARBA" id="ARBA00023136"/>
    </source>
</evidence>
<dbReference type="GO" id="GO:0031966">
    <property type="term" value="C:mitochondrial membrane"/>
    <property type="evidence" value="ECO:0007669"/>
    <property type="project" value="TreeGrafter"/>
</dbReference>
<feature type="coiled-coil region" evidence="6">
    <location>
        <begin position="143"/>
        <end position="170"/>
    </location>
</feature>
<keyword evidence="10" id="KW-1185">Reference proteome</keyword>
<dbReference type="GO" id="GO:0097193">
    <property type="term" value="P:intrinsic apoptotic signaling pathway"/>
    <property type="evidence" value="ECO:0007669"/>
    <property type="project" value="TreeGrafter"/>
</dbReference>
<dbReference type="InterPro" id="IPR009311">
    <property type="entry name" value="IFI6/IFI27-like"/>
</dbReference>
<proteinExistence type="inferred from homology"/>
<keyword evidence="4 8" id="KW-1133">Transmembrane helix</keyword>
<keyword evidence="5 8" id="KW-0472">Membrane</keyword>
<feature type="compositionally biased region" description="Acidic residues" evidence="7">
    <location>
        <begin position="221"/>
        <end position="243"/>
    </location>
</feature>
<dbReference type="STRING" id="84645.A0A498NJ36"/>
<evidence type="ECO:0000256" key="1">
    <source>
        <dbReference type="ARBA" id="ARBA00004141"/>
    </source>
</evidence>
<dbReference type="Proteomes" id="UP000290572">
    <property type="component" value="Unassembled WGS sequence"/>
</dbReference>
<evidence type="ECO:0000313" key="10">
    <source>
        <dbReference type="Proteomes" id="UP000290572"/>
    </source>
</evidence>
<comment type="caution">
    <text evidence="9">The sequence shown here is derived from an EMBL/GenBank/DDBJ whole genome shotgun (WGS) entry which is preliminary data.</text>
</comment>
<comment type="subcellular location">
    <subcellularLocation>
        <location evidence="1">Membrane</location>
        <topology evidence="1">Multi-pass membrane protein</topology>
    </subcellularLocation>
</comment>
<dbReference type="Gene3D" id="6.10.110.10">
    <property type="match status" value="1"/>
</dbReference>
<keyword evidence="6" id="KW-0175">Coiled coil</keyword>